<proteinExistence type="predicted"/>
<evidence type="ECO:0000259" key="1">
    <source>
        <dbReference type="Pfam" id="PF14493"/>
    </source>
</evidence>
<comment type="caution">
    <text evidence="2">The sequence shown here is derived from an EMBL/GenBank/DDBJ whole genome shotgun (WGS) entry which is preliminary data.</text>
</comment>
<dbReference type="SUPFAM" id="SSF46785">
    <property type="entry name" value="Winged helix' DNA-binding domain"/>
    <property type="match status" value="1"/>
</dbReference>
<gene>
    <name evidence="2" type="ORF">P5G51_009970</name>
</gene>
<dbReference type="EMBL" id="JAROCA020000001">
    <property type="protein sequence ID" value="MDY0405676.1"/>
    <property type="molecule type" value="Genomic_DNA"/>
</dbReference>
<dbReference type="PIRSF" id="PIRSF021350">
    <property type="entry name" value="UCP021350"/>
    <property type="match status" value="1"/>
</dbReference>
<evidence type="ECO:0000313" key="2">
    <source>
        <dbReference type="EMBL" id="MDY0405676.1"/>
    </source>
</evidence>
<sequence>MHAHATCKKLCSSLPFVARKKSIQTLQDAKLFQVGEMYGIYKSLNMQAFYQQLHQMEADGFVKNTLSDMKVIQITEQGRQWYQSWQHRDFIRLLHGIDYDRKERIFSLRLLLLIQTLTNSCMGYMSFIPVVDDEATANWVRNFYLQTKNRQSQVLAQIHNDLLLPLKKLPDEFAAMFVDRLTGYQSYGQSIPQLAEKYGLTYHDVKVLLTAITHFIIHQLHFRQEDFKVLPLLLKHPEKQHTTLTNTANYTYQLYNQGYDLKEIARIRKLKINTIYDHIVEICLSDPTFPIDQFVKQHDQQLIQQAIAQTSPLKLKTIKDKIGDDISYFQIRLVLAKYETV</sequence>
<keyword evidence="3" id="KW-1185">Reference proteome</keyword>
<dbReference type="InterPro" id="IPR036390">
    <property type="entry name" value="WH_DNA-bd_sf"/>
</dbReference>
<name>A0ABU5CH98_9BACI</name>
<organism evidence="2 3">
    <name type="scientific">Tigheibacillus jepli</name>
    <dbReference type="NCBI Taxonomy" id="3035914"/>
    <lineage>
        <taxon>Bacteria</taxon>
        <taxon>Bacillati</taxon>
        <taxon>Bacillota</taxon>
        <taxon>Bacilli</taxon>
        <taxon>Bacillales</taxon>
        <taxon>Bacillaceae</taxon>
        <taxon>Tigheibacillus</taxon>
    </lineage>
</organism>
<feature type="domain" description="Helicase Helix-turn-helix" evidence="1">
    <location>
        <begin position="247"/>
        <end position="335"/>
    </location>
</feature>
<accession>A0ABU5CH98</accession>
<dbReference type="Gene3D" id="1.10.10.1390">
    <property type="entry name" value="ATP-dependent DNA helicase RecQ"/>
    <property type="match status" value="1"/>
</dbReference>
<dbReference type="InterPro" id="IPR008308">
    <property type="entry name" value="YpbB-like"/>
</dbReference>
<dbReference type="Proteomes" id="UP001228376">
    <property type="component" value="Unassembled WGS sequence"/>
</dbReference>
<protein>
    <submittedName>
        <fullName evidence="2">Helix-turn-helix domain-containing protein</fullName>
    </submittedName>
</protein>
<evidence type="ECO:0000313" key="3">
    <source>
        <dbReference type="Proteomes" id="UP001228376"/>
    </source>
</evidence>
<dbReference type="RefSeq" id="WP_320384562.1">
    <property type="nucleotide sequence ID" value="NZ_JAROCA020000001.1"/>
</dbReference>
<dbReference type="Pfam" id="PF14493">
    <property type="entry name" value="HTH_40"/>
    <property type="match status" value="1"/>
</dbReference>
<dbReference type="InterPro" id="IPR029491">
    <property type="entry name" value="Helicase_HTH"/>
</dbReference>
<reference evidence="2 3" key="1">
    <citation type="submission" date="2023-10" db="EMBL/GenBank/DDBJ databases">
        <title>179-bfca-hs.</title>
        <authorList>
            <person name="Miliotis G."/>
            <person name="Sengupta P."/>
            <person name="Hameed A."/>
            <person name="Chuvochina M."/>
            <person name="Mcdonagh F."/>
            <person name="Simpson A.C."/>
            <person name="Singh N.K."/>
            <person name="Rekha P.D."/>
            <person name="Raman K."/>
            <person name="Hugenholtz P."/>
            <person name="Venkateswaran K."/>
        </authorList>
    </citation>
    <scope>NUCLEOTIDE SEQUENCE [LARGE SCALE GENOMIC DNA]</scope>
    <source>
        <strain evidence="2 3">179-BFC-A-HS</strain>
    </source>
</reference>